<comment type="similarity">
    <text evidence="2">Belongs to the G-protein coupled receptor 4 family.</text>
</comment>
<feature type="transmembrane region" description="Helical" evidence="10">
    <location>
        <begin position="274"/>
        <end position="293"/>
    </location>
</feature>
<evidence type="ECO:0000256" key="8">
    <source>
        <dbReference type="ARBA" id="ARBA00023170"/>
    </source>
</evidence>
<evidence type="ECO:0008006" key="13">
    <source>
        <dbReference type="Google" id="ProtNLM"/>
    </source>
</evidence>
<name>A0ABP1CU40_9APHY</name>
<dbReference type="InterPro" id="IPR000481">
    <property type="entry name" value="GPCR_Pheromne_B_alpha_rcpt"/>
</dbReference>
<gene>
    <name evidence="11" type="ORF">GFSPODELE1_LOCUS1747</name>
</gene>
<dbReference type="PRINTS" id="PR00899">
    <property type="entry name" value="GPCRSTE3"/>
</dbReference>
<keyword evidence="5 10" id="KW-1133">Transmembrane helix</keyword>
<keyword evidence="6" id="KW-0297">G-protein coupled receptor</keyword>
<feature type="transmembrane region" description="Helical" evidence="10">
    <location>
        <begin position="207"/>
        <end position="230"/>
    </location>
</feature>
<dbReference type="Pfam" id="PF02076">
    <property type="entry name" value="STE3"/>
    <property type="match status" value="1"/>
</dbReference>
<proteinExistence type="inferred from homology"/>
<feature type="transmembrane region" description="Helical" evidence="10">
    <location>
        <begin position="6"/>
        <end position="30"/>
    </location>
</feature>
<evidence type="ECO:0000256" key="4">
    <source>
        <dbReference type="ARBA" id="ARBA00022692"/>
    </source>
</evidence>
<evidence type="ECO:0000256" key="2">
    <source>
        <dbReference type="ARBA" id="ARBA00011085"/>
    </source>
</evidence>
<keyword evidence="7 10" id="KW-0472">Membrane</keyword>
<feature type="transmembrane region" description="Helical" evidence="10">
    <location>
        <begin position="160"/>
        <end position="186"/>
    </location>
</feature>
<organism evidence="11 12">
    <name type="scientific">Somion occarium</name>
    <dbReference type="NCBI Taxonomy" id="3059160"/>
    <lineage>
        <taxon>Eukaryota</taxon>
        <taxon>Fungi</taxon>
        <taxon>Dikarya</taxon>
        <taxon>Basidiomycota</taxon>
        <taxon>Agaricomycotina</taxon>
        <taxon>Agaricomycetes</taxon>
        <taxon>Polyporales</taxon>
        <taxon>Cerrenaceae</taxon>
        <taxon>Somion</taxon>
    </lineage>
</organism>
<sequence length="399" mass="45105">MVSWAAQIGVTTAFNFIGFVLVSVPLIWHLEAWNVGCVLYICWTAVGCLFQFINDIVWRDNAVNWAPAWCDLSVRIDYIARIGVVSAALVIARRLCKIATGTTVSSTRRDKQRAIMIDLAIGLVPPLSQLIIFFFVQGHRFDIYEGVGCTVATPNTIPYLFLYGLWPIFIGLGSATYSILTLRAFLRRRKQFSELIASNSNLTFNRYFRLMAMAVVEICCTIPAALYANISNIKGGLYKWRGFADLHFGFERVRQYPFDLWSVAFPGLRTTFLFNQWSFITCALVFFLIFGMAEEARKHYRAAYTTVAKRVGLSTGAVDSTGFTQSKGSKFTSSGFGRVTIPTFIQRNQSKRDSMFSDRLSQISVGDFNYDDEKHPILAHRQLSRLKYIPWVSCRGEGS</sequence>
<keyword evidence="9" id="KW-0807">Transducer</keyword>
<dbReference type="InterPro" id="IPR001499">
    <property type="entry name" value="GPCR_STE3"/>
</dbReference>
<keyword evidence="3" id="KW-0589">Pheromone response</keyword>
<protein>
    <recommendedName>
        <fullName evidence="13">Pheromone receptor</fullName>
    </recommendedName>
</protein>
<evidence type="ECO:0000256" key="5">
    <source>
        <dbReference type="ARBA" id="ARBA00022989"/>
    </source>
</evidence>
<evidence type="ECO:0000256" key="7">
    <source>
        <dbReference type="ARBA" id="ARBA00023136"/>
    </source>
</evidence>
<dbReference type="CDD" id="cd14966">
    <property type="entry name" value="7tmD_STE3"/>
    <property type="match status" value="1"/>
</dbReference>
<dbReference type="Proteomes" id="UP001497453">
    <property type="component" value="Chromosome 10"/>
</dbReference>
<evidence type="ECO:0000313" key="12">
    <source>
        <dbReference type="Proteomes" id="UP001497453"/>
    </source>
</evidence>
<feature type="transmembrane region" description="Helical" evidence="10">
    <location>
        <begin position="78"/>
        <end position="96"/>
    </location>
</feature>
<evidence type="ECO:0000256" key="9">
    <source>
        <dbReference type="ARBA" id="ARBA00023224"/>
    </source>
</evidence>
<keyword evidence="8" id="KW-0675">Receptor</keyword>
<evidence type="ECO:0000256" key="3">
    <source>
        <dbReference type="ARBA" id="ARBA00022507"/>
    </source>
</evidence>
<dbReference type="PRINTS" id="PR00901">
    <property type="entry name" value="PHEROMONEBAR"/>
</dbReference>
<dbReference type="PANTHER" id="PTHR28097:SF1">
    <property type="entry name" value="PHEROMONE A FACTOR RECEPTOR"/>
    <property type="match status" value="1"/>
</dbReference>
<evidence type="ECO:0000313" key="11">
    <source>
        <dbReference type="EMBL" id="CAL1697602.1"/>
    </source>
</evidence>
<evidence type="ECO:0000256" key="10">
    <source>
        <dbReference type="SAM" id="Phobius"/>
    </source>
</evidence>
<evidence type="ECO:0000256" key="6">
    <source>
        <dbReference type="ARBA" id="ARBA00023040"/>
    </source>
</evidence>
<keyword evidence="4 10" id="KW-0812">Transmembrane</keyword>
<keyword evidence="12" id="KW-1185">Reference proteome</keyword>
<feature type="transmembrane region" description="Helical" evidence="10">
    <location>
        <begin position="117"/>
        <end position="136"/>
    </location>
</feature>
<comment type="subcellular location">
    <subcellularLocation>
        <location evidence="1">Membrane</location>
        <topology evidence="1">Multi-pass membrane protein</topology>
    </subcellularLocation>
</comment>
<dbReference type="EMBL" id="OZ037953">
    <property type="protein sequence ID" value="CAL1697602.1"/>
    <property type="molecule type" value="Genomic_DNA"/>
</dbReference>
<accession>A0ABP1CU40</accession>
<evidence type="ECO:0000256" key="1">
    <source>
        <dbReference type="ARBA" id="ARBA00004141"/>
    </source>
</evidence>
<reference evidence="12" key="1">
    <citation type="submission" date="2024-04" db="EMBL/GenBank/DDBJ databases">
        <authorList>
            <person name="Shaw F."/>
            <person name="Minotto A."/>
        </authorList>
    </citation>
    <scope>NUCLEOTIDE SEQUENCE [LARGE SCALE GENOMIC DNA]</scope>
</reference>
<dbReference type="PANTHER" id="PTHR28097">
    <property type="entry name" value="PHEROMONE A FACTOR RECEPTOR"/>
    <property type="match status" value="1"/>
</dbReference>
<feature type="transmembrane region" description="Helical" evidence="10">
    <location>
        <begin position="37"/>
        <end position="58"/>
    </location>
</feature>